<accession>A0ABS4D9V7</accession>
<reference evidence="1 2" key="1">
    <citation type="submission" date="2021-03" db="EMBL/GenBank/DDBJ databases">
        <authorList>
            <person name="Grouzdev D.S."/>
        </authorList>
    </citation>
    <scope>NUCLEOTIDE SEQUENCE [LARGE SCALE GENOMIC DNA]</scope>
    <source>
        <strain evidence="1 2">M50-1</strain>
    </source>
</reference>
<evidence type="ECO:0000313" key="1">
    <source>
        <dbReference type="EMBL" id="MBP1466225.1"/>
    </source>
</evidence>
<dbReference type="RefSeq" id="WP_135478229.1">
    <property type="nucleotide sequence ID" value="NZ_SIJK02000017.1"/>
</dbReference>
<comment type="caution">
    <text evidence="1">The sequence shown here is derived from an EMBL/GenBank/DDBJ whole genome shotgun (WGS) entry which is preliminary data.</text>
</comment>
<gene>
    <name evidence="1" type="ORF">EYB53_010960</name>
</gene>
<keyword evidence="2" id="KW-1185">Reference proteome</keyword>
<name>A0ABS4D9V7_9CHLR</name>
<dbReference type="Proteomes" id="UP001193081">
    <property type="component" value="Unassembled WGS sequence"/>
</dbReference>
<sequence length="337" mass="36836">MPPQFYFALGARARPYDLAIALHVGQRHYLVPAGSSTERLLARTPGVHVVLDSGAFPPGNTARLSLPYYAHRVANWWRSPPISPSVPAPACLDWALSYDTMGNPLASERDDVRLTALLQTMGHGPDPPIVPVTHYPGPGAAAIIGDLVRDREDCFDDEERAQVCQRAAWGFHDAPDGFVDRPACAIGGLVPARYARAATAWYAQLIIDLEAAAELDPFQRRIHLLGIGKPSWVCRSPLVLSFDSSGPARMAMIGFARGIGTAYTAEYGISIAALRRSRSARLAYHLIRYRAQVGLPWKPIDEALLHADRTITTLPNLTDGHWEQPEFPVAALSADQH</sequence>
<evidence type="ECO:0000313" key="2">
    <source>
        <dbReference type="Proteomes" id="UP001193081"/>
    </source>
</evidence>
<protein>
    <submittedName>
        <fullName evidence="1">Uncharacterized protein</fullName>
    </submittedName>
</protein>
<dbReference type="EMBL" id="SIJK02000017">
    <property type="protein sequence ID" value="MBP1466225.1"/>
    <property type="molecule type" value="Genomic_DNA"/>
</dbReference>
<proteinExistence type="predicted"/>
<organism evidence="1 2">
    <name type="scientific">Candidatus Chloroploca mongolica</name>
    <dbReference type="NCBI Taxonomy" id="2528176"/>
    <lineage>
        <taxon>Bacteria</taxon>
        <taxon>Bacillati</taxon>
        <taxon>Chloroflexota</taxon>
        <taxon>Chloroflexia</taxon>
        <taxon>Chloroflexales</taxon>
        <taxon>Chloroflexineae</taxon>
        <taxon>Oscillochloridaceae</taxon>
        <taxon>Candidatus Chloroploca</taxon>
    </lineage>
</organism>